<name>A0A4T0FV45_9BASI</name>
<dbReference type="OrthoDB" id="1112980at2759"/>
<protein>
    <submittedName>
        <fullName evidence="1">Uncharacterized protein</fullName>
    </submittedName>
</protein>
<gene>
    <name evidence="1" type="ORF">E3P99_01037</name>
</gene>
<dbReference type="EMBL" id="SPNW01000011">
    <property type="protein sequence ID" value="TIA91624.1"/>
    <property type="molecule type" value="Genomic_DNA"/>
</dbReference>
<comment type="caution">
    <text evidence="1">The sequence shown here is derived from an EMBL/GenBank/DDBJ whole genome shotgun (WGS) entry which is preliminary data.</text>
</comment>
<organism evidence="1 2">
    <name type="scientific">Wallemia hederae</name>
    <dbReference type="NCBI Taxonomy" id="1540922"/>
    <lineage>
        <taxon>Eukaryota</taxon>
        <taxon>Fungi</taxon>
        <taxon>Dikarya</taxon>
        <taxon>Basidiomycota</taxon>
        <taxon>Wallemiomycotina</taxon>
        <taxon>Wallemiomycetes</taxon>
        <taxon>Wallemiales</taxon>
        <taxon>Wallemiaceae</taxon>
        <taxon>Wallemia</taxon>
    </lineage>
</organism>
<proteinExistence type="predicted"/>
<keyword evidence="2" id="KW-1185">Reference proteome</keyword>
<dbReference type="AlphaFoldDB" id="A0A4T0FV45"/>
<evidence type="ECO:0000313" key="2">
    <source>
        <dbReference type="Proteomes" id="UP000310189"/>
    </source>
</evidence>
<reference evidence="1 2" key="1">
    <citation type="submission" date="2019-03" db="EMBL/GenBank/DDBJ databases">
        <title>Sequencing 23 genomes of Wallemia ichthyophaga.</title>
        <authorList>
            <person name="Gostincar C."/>
        </authorList>
    </citation>
    <scope>NUCLEOTIDE SEQUENCE [LARGE SCALE GENOMIC DNA]</scope>
    <source>
        <strain evidence="1 2">EXF-5753</strain>
    </source>
</reference>
<sequence>MSDNNVNKLEVPDQEERIANLVSGLDKDKKMEEFRSGGGLPATSALDRVKDFLPQLKQANDSEMKNMEDVNEGDKHIELNLYKPV</sequence>
<dbReference type="Proteomes" id="UP000310189">
    <property type="component" value="Unassembled WGS sequence"/>
</dbReference>
<evidence type="ECO:0000313" key="1">
    <source>
        <dbReference type="EMBL" id="TIA91624.1"/>
    </source>
</evidence>
<accession>A0A4T0FV45</accession>